<name>A0A3D9L0P6_MARFU</name>
<accession>A0A3D9L0P6</accession>
<dbReference type="SUPFAM" id="SSF158682">
    <property type="entry name" value="TerB-like"/>
    <property type="match status" value="1"/>
</dbReference>
<dbReference type="Proteomes" id="UP000256779">
    <property type="component" value="Unassembled WGS sequence"/>
</dbReference>
<keyword evidence="2" id="KW-1185">Reference proteome</keyword>
<evidence type="ECO:0008006" key="3">
    <source>
        <dbReference type="Google" id="ProtNLM"/>
    </source>
</evidence>
<dbReference type="AlphaFoldDB" id="A0A3D9L0P6"/>
<sequence>MLIAHEINKSFITFNHHSELLADLMKTQAELLLEEYKKVRNIDLSLDQFTYILNLYPSLIVCMCDGVLDKEEWDGVLRLAKGLALEYGDGLNDEEMERLEQSFRTEFRYLLDNIEKWQKKFLNTLRNNIQDSRSDKEFVMESMYLFANAADGISEVEQETIQMLTERLALEH</sequence>
<reference evidence="1 2" key="1">
    <citation type="submission" date="2018-07" db="EMBL/GenBank/DDBJ databases">
        <title>Genomic Encyclopedia of Type Strains, Phase IV (KMG-IV): sequencing the most valuable type-strain genomes for metagenomic binning, comparative biology and taxonomic classification.</title>
        <authorList>
            <person name="Goeker M."/>
        </authorList>
    </citation>
    <scope>NUCLEOTIDE SEQUENCE [LARGE SCALE GENOMIC DNA]</scope>
    <source>
        <strain evidence="1 2">DSM 4134</strain>
    </source>
</reference>
<dbReference type="InterPro" id="IPR029024">
    <property type="entry name" value="TerB-like"/>
</dbReference>
<proteinExistence type="predicted"/>
<gene>
    <name evidence="1" type="ORF">C7460_12442</name>
</gene>
<comment type="caution">
    <text evidence="1">The sequence shown here is derived from an EMBL/GenBank/DDBJ whole genome shotgun (WGS) entry which is preliminary data.</text>
</comment>
<organism evidence="1 2">
    <name type="scientific">Marinoscillum furvescens DSM 4134</name>
    <dbReference type="NCBI Taxonomy" id="1122208"/>
    <lineage>
        <taxon>Bacteria</taxon>
        <taxon>Pseudomonadati</taxon>
        <taxon>Bacteroidota</taxon>
        <taxon>Cytophagia</taxon>
        <taxon>Cytophagales</taxon>
        <taxon>Reichenbachiellaceae</taxon>
        <taxon>Marinoscillum</taxon>
    </lineage>
</organism>
<protein>
    <recommendedName>
        <fullName evidence="3">Tellurite resistance protein TerB</fullName>
    </recommendedName>
</protein>
<dbReference type="EMBL" id="QREG01000024">
    <property type="protein sequence ID" value="RED93632.1"/>
    <property type="molecule type" value="Genomic_DNA"/>
</dbReference>
<dbReference type="Gene3D" id="1.10.3680.10">
    <property type="entry name" value="TerB-like"/>
    <property type="match status" value="1"/>
</dbReference>
<evidence type="ECO:0000313" key="1">
    <source>
        <dbReference type="EMBL" id="RED93632.1"/>
    </source>
</evidence>
<evidence type="ECO:0000313" key="2">
    <source>
        <dbReference type="Proteomes" id="UP000256779"/>
    </source>
</evidence>